<dbReference type="Pfam" id="PF00234">
    <property type="entry name" value="Tryp_alpha_amyl"/>
    <property type="match status" value="1"/>
</dbReference>
<dbReference type="InterPro" id="IPR016140">
    <property type="entry name" value="Bifunc_inhib/LTP/seed_store"/>
</dbReference>
<name>A0A1Z5SBV8_SORBI</name>
<proteinExistence type="inferred from homology"/>
<dbReference type="Gramene" id="OQU93402">
    <property type="protein sequence ID" value="OQU93402"/>
    <property type="gene ID" value="SORBI_3001G535600"/>
</dbReference>
<dbReference type="PANTHER" id="PTHR33214">
    <property type="entry name" value="BIFUNCTIONAL INHIBITOR/LIPID-TRANSFER PROTEIN/SEED STORAGE 2S ALBUMIN SUPERFAMILY PROTEIN"/>
    <property type="match status" value="1"/>
</dbReference>
<feature type="domain" description="Bifunctional inhibitor/plant lipid transfer protein/seed storage helical" evidence="4">
    <location>
        <begin position="61"/>
        <end position="126"/>
    </location>
</feature>
<dbReference type="SUPFAM" id="SSF47699">
    <property type="entry name" value="Bifunctional inhibitor/lipid-transfer protein/seed storage 2S albumin"/>
    <property type="match status" value="1"/>
</dbReference>
<reference evidence="6" key="2">
    <citation type="journal article" date="2018" name="Plant J.">
        <title>The Sorghum bicolor reference genome: improved assembly, gene annotations, a transcriptome atlas, and signatures of genome organization.</title>
        <authorList>
            <person name="McCormick R.F."/>
            <person name="Truong S.K."/>
            <person name="Sreedasyam A."/>
            <person name="Jenkins J."/>
            <person name="Shu S."/>
            <person name="Sims D."/>
            <person name="Kennedy M."/>
            <person name="Amirebrahimi M."/>
            <person name="Weers B.D."/>
            <person name="McKinley B."/>
            <person name="Mattison A."/>
            <person name="Morishige D.T."/>
            <person name="Grimwood J."/>
            <person name="Schmutz J."/>
            <person name="Mullet J.E."/>
        </authorList>
    </citation>
    <scope>NUCLEOTIDE SEQUENCE [LARGE SCALE GENOMIC DNA]</scope>
    <source>
        <strain evidence="6">cv. BTx623</strain>
    </source>
</reference>
<dbReference type="InterPro" id="IPR036312">
    <property type="entry name" value="Bifun_inhib/LTP/seed_sf"/>
</dbReference>
<comment type="similarity">
    <text evidence="1">Belongs to the plant LTP family. B11E subfamily.</text>
</comment>
<dbReference type="AlphaFoldDB" id="A0A1Z5SBV8"/>
<keyword evidence="3" id="KW-0446">Lipid-binding</keyword>
<evidence type="ECO:0000313" key="5">
    <source>
        <dbReference type="EMBL" id="OQU93402.1"/>
    </source>
</evidence>
<dbReference type="Gene3D" id="1.10.110.10">
    <property type="entry name" value="Plant lipid-transfer and hydrophobic proteins"/>
    <property type="match status" value="1"/>
</dbReference>
<gene>
    <name evidence="5" type="ORF">SORBI_3001G535600</name>
</gene>
<protein>
    <recommendedName>
        <fullName evidence="4">Bifunctional inhibitor/plant lipid transfer protein/seed storage helical domain-containing protein</fullName>
    </recommendedName>
</protein>
<dbReference type="Proteomes" id="UP000000768">
    <property type="component" value="Chromosome 1"/>
</dbReference>
<evidence type="ECO:0000256" key="3">
    <source>
        <dbReference type="ARBA" id="ARBA00023121"/>
    </source>
</evidence>
<accession>A0A1Z5SBV8</accession>
<evidence type="ECO:0000256" key="2">
    <source>
        <dbReference type="ARBA" id="ARBA00022448"/>
    </source>
</evidence>
<dbReference type="eggNOG" id="ENOG502S3N0">
    <property type="taxonomic scope" value="Eukaryota"/>
</dbReference>
<dbReference type="GO" id="GO:0008289">
    <property type="term" value="F:lipid binding"/>
    <property type="evidence" value="ECO:0007669"/>
    <property type="project" value="UniProtKB-KW"/>
</dbReference>
<reference evidence="5 6" key="1">
    <citation type="journal article" date="2009" name="Nature">
        <title>The Sorghum bicolor genome and the diversification of grasses.</title>
        <authorList>
            <person name="Paterson A.H."/>
            <person name="Bowers J.E."/>
            <person name="Bruggmann R."/>
            <person name="Dubchak I."/>
            <person name="Grimwood J."/>
            <person name="Gundlach H."/>
            <person name="Haberer G."/>
            <person name="Hellsten U."/>
            <person name="Mitros T."/>
            <person name="Poliakov A."/>
            <person name="Schmutz J."/>
            <person name="Spannagl M."/>
            <person name="Tang H."/>
            <person name="Wang X."/>
            <person name="Wicker T."/>
            <person name="Bharti A.K."/>
            <person name="Chapman J."/>
            <person name="Feltus F.A."/>
            <person name="Gowik U."/>
            <person name="Grigoriev I.V."/>
            <person name="Lyons E."/>
            <person name="Maher C.A."/>
            <person name="Martis M."/>
            <person name="Narechania A."/>
            <person name="Otillar R.P."/>
            <person name="Penning B.W."/>
            <person name="Salamov A.A."/>
            <person name="Wang Y."/>
            <person name="Zhang L."/>
            <person name="Carpita N.C."/>
            <person name="Freeling M."/>
            <person name="Gingle A.R."/>
            <person name="Hash C.T."/>
            <person name="Keller B."/>
            <person name="Klein P."/>
            <person name="Kresovich S."/>
            <person name="McCann M.C."/>
            <person name="Ming R."/>
            <person name="Peterson D.G."/>
            <person name="Mehboob-ur-Rahman"/>
            <person name="Ware D."/>
            <person name="Westhoff P."/>
            <person name="Mayer K.F."/>
            <person name="Messing J."/>
            <person name="Rokhsar D.S."/>
        </authorList>
    </citation>
    <scope>NUCLEOTIDE SEQUENCE [LARGE SCALE GENOMIC DNA]</scope>
    <source>
        <strain evidence="6">cv. BTx623</strain>
    </source>
</reference>
<organism evidence="5 6">
    <name type="scientific">Sorghum bicolor</name>
    <name type="common">Sorghum</name>
    <name type="synonym">Sorghum vulgare</name>
    <dbReference type="NCBI Taxonomy" id="4558"/>
    <lineage>
        <taxon>Eukaryota</taxon>
        <taxon>Viridiplantae</taxon>
        <taxon>Streptophyta</taxon>
        <taxon>Embryophyta</taxon>
        <taxon>Tracheophyta</taxon>
        <taxon>Spermatophyta</taxon>
        <taxon>Magnoliopsida</taxon>
        <taxon>Liliopsida</taxon>
        <taxon>Poales</taxon>
        <taxon>Poaceae</taxon>
        <taxon>PACMAD clade</taxon>
        <taxon>Panicoideae</taxon>
        <taxon>Andropogonodae</taxon>
        <taxon>Andropogoneae</taxon>
        <taxon>Sorghinae</taxon>
        <taxon>Sorghum</taxon>
    </lineage>
</organism>
<dbReference type="PANTHER" id="PTHR33214:SF34">
    <property type="entry name" value="NON-SPECIFIC LIPID-TRANSFER PROTEIN 2"/>
    <property type="match status" value="1"/>
</dbReference>
<dbReference type="GO" id="GO:0006869">
    <property type="term" value="P:lipid transport"/>
    <property type="evidence" value="ECO:0007669"/>
    <property type="project" value="InterPro"/>
</dbReference>
<dbReference type="STRING" id="4558.A0A1Z5SBV8"/>
<keyword evidence="6" id="KW-1185">Reference proteome</keyword>
<dbReference type="EMBL" id="CM000760">
    <property type="protein sequence ID" value="OQU93402.1"/>
    <property type="molecule type" value="Genomic_DNA"/>
</dbReference>
<dbReference type="CDD" id="cd01959">
    <property type="entry name" value="nsLTP2"/>
    <property type="match status" value="1"/>
</dbReference>
<dbReference type="SMART" id="SM00499">
    <property type="entry name" value="AAI"/>
    <property type="match status" value="1"/>
</dbReference>
<dbReference type="InterPro" id="IPR033872">
    <property type="entry name" value="nsLTP2"/>
</dbReference>
<dbReference type="OMA" id="VCHIRIP"/>
<evidence type="ECO:0000256" key="1">
    <source>
        <dbReference type="ARBA" id="ARBA00009707"/>
    </source>
</evidence>
<sequence>MSDEASRASSLGAVRTPQINTIYPARSIDDKQQHMAKQQQQAMALLMMLVLAAETASAASCNAGQLTVCASAMLSGAAPSAACCSNLKAQQGCLCQFAKNPAYARYVNSPNARKTVASCGVALPRC</sequence>
<dbReference type="FunCoup" id="A0A1Z5SBV8">
    <property type="interactions" value="3"/>
</dbReference>
<keyword evidence="2" id="KW-0813">Transport</keyword>
<dbReference type="InParanoid" id="A0A1Z5SBV8"/>
<evidence type="ECO:0000313" key="6">
    <source>
        <dbReference type="Proteomes" id="UP000000768"/>
    </source>
</evidence>
<evidence type="ECO:0000259" key="4">
    <source>
        <dbReference type="SMART" id="SM00499"/>
    </source>
</evidence>